<evidence type="ECO:0000256" key="1">
    <source>
        <dbReference type="SAM" id="Coils"/>
    </source>
</evidence>
<evidence type="ECO:0000259" key="2">
    <source>
        <dbReference type="Pfam" id="PF12728"/>
    </source>
</evidence>
<sequence length="94" mass="11104">MRAYKVKAAAAMLDADHQTIKREIERGRLRAFKVGSEWRISEEALADYMKLVKNNFKTEYEVQLEKENKQLKEKIRIITLAIDRFKEDLTLGIF</sequence>
<dbReference type="AlphaFoldDB" id="A0A0J8D650"/>
<protein>
    <recommendedName>
        <fullName evidence="2">Helix-turn-helix domain-containing protein</fullName>
    </recommendedName>
</protein>
<dbReference type="NCBIfam" id="TIGR01764">
    <property type="entry name" value="excise"/>
    <property type="match status" value="1"/>
</dbReference>
<accession>A0A0J8D650</accession>
<dbReference type="InterPro" id="IPR041657">
    <property type="entry name" value="HTH_17"/>
</dbReference>
<proteinExistence type="predicted"/>
<reference evidence="3 4" key="1">
    <citation type="submission" date="2015-06" db="EMBL/GenBank/DDBJ databases">
        <title>Draft genome sequence of the purine-degrading Clostridium cylindrosporum HC-1 (DSM 605).</title>
        <authorList>
            <person name="Poehlein A."/>
            <person name="Schiel-Bengelsdorf B."/>
            <person name="Bengelsdorf F."/>
            <person name="Daniel R."/>
            <person name="Duerre P."/>
        </authorList>
    </citation>
    <scope>NUCLEOTIDE SEQUENCE [LARGE SCALE GENOMIC DNA]</scope>
    <source>
        <strain evidence="3 4">DSM 605</strain>
    </source>
</reference>
<dbReference type="RefSeq" id="WP_048570996.1">
    <property type="nucleotide sequence ID" value="NZ_LFVU01000027.1"/>
</dbReference>
<dbReference type="EMBL" id="LFVU01000027">
    <property type="protein sequence ID" value="KMT21570.1"/>
    <property type="molecule type" value="Genomic_DNA"/>
</dbReference>
<evidence type="ECO:0000313" key="4">
    <source>
        <dbReference type="Proteomes" id="UP000036756"/>
    </source>
</evidence>
<evidence type="ECO:0000313" key="3">
    <source>
        <dbReference type="EMBL" id="KMT21570.1"/>
    </source>
</evidence>
<keyword evidence="1" id="KW-0175">Coiled coil</keyword>
<name>A0A0J8D650_CLOCY</name>
<gene>
    <name evidence="3" type="ORF">CLCY_2c03320</name>
</gene>
<dbReference type="STRING" id="1121307.CLCY_2c03320"/>
<dbReference type="PATRIC" id="fig|1121307.3.peg.1188"/>
<comment type="caution">
    <text evidence="3">The sequence shown here is derived from an EMBL/GenBank/DDBJ whole genome shotgun (WGS) entry which is preliminary data.</text>
</comment>
<dbReference type="InterPro" id="IPR010093">
    <property type="entry name" value="SinI_DNA-bd"/>
</dbReference>
<dbReference type="Proteomes" id="UP000036756">
    <property type="component" value="Unassembled WGS sequence"/>
</dbReference>
<feature type="domain" description="Helix-turn-helix" evidence="2">
    <location>
        <begin position="4"/>
        <end position="49"/>
    </location>
</feature>
<dbReference type="GO" id="GO:0003677">
    <property type="term" value="F:DNA binding"/>
    <property type="evidence" value="ECO:0007669"/>
    <property type="project" value="InterPro"/>
</dbReference>
<keyword evidence="4" id="KW-1185">Reference proteome</keyword>
<feature type="coiled-coil region" evidence="1">
    <location>
        <begin position="57"/>
        <end position="88"/>
    </location>
</feature>
<organism evidence="3 4">
    <name type="scientific">Clostridium cylindrosporum DSM 605</name>
    <dbReference type="NCBI Taxonomy" id="1121307"/>
    <lineage>
        <taxon>Bacteria</taxon>
        <taxon>Bacillati</taxon>
        <taxon>Bacillota</taxon>
        <taxon>Clostridia</taxon>
        <taxon>Eubacteriales</taxon>
        <taxon>Clostridiaceae</taxon>
        <taxon>Clostridium</taxon>
    </lineage>
</organism>
<dbReference type="Pfam" id="PF12728">
    <property type="entry name" value="HTH_17"/>
    <property type="match status" value="1"/>
</dbReference>
<dbReference type="OrthoDB" id="26294at2"/>